<gene>
    <name evidence="3" type="ORF">SAMN04488028_106139</name>
</gene>
<dbReference type="NCBIfam" id="TIGR04189">
    <property type="entry name" value="surface_SprA"/>
    <property type="match status" value="1"/>
</dbReference>
<feature type="signal peptide" evidence="1">
    <location>
        <begin position="1"/>
        <end position="26"/>
    </location>
</feature>
<feature type="domain" description="Gliding motility protein SprA N-terminal" evidence="2">
    <location>
        <begin position="101"/>
        <end position="358"/>
    </location>
</feature>
<evidence type="ECO:0000313" key="3">
    <source>
        <dbReference type="EMBL" id="SHK59231.1"/>
    </source>
</evidence>
<feature type="domain" description="Gliding motility protein SprA N-terminal" evidence="2">
    <location>
        <begin position="1092"/>
        <end position="1594"/>
    </location>
</feature>
<sequence>MIRVKFFVRFYSFLLTSVIMSLSVYAQQQMPNQTDSAQNAEEYEPSFRPSFRAEDRYGDPFSNTESQSPLLLDNPSNMSIEVEMDTGMNYTIYERVGALNYRPRSTMTFEQFQAYQDAQIKKQYWKDRSAGLDGESAVSGRRLIPKIYISPMFDRIFGGNYVDIQPNGFVNMDFGGRWQTVENPAVPVRNQRTGGFNYNQQISMNVKGNVGEKLTVTANFDNNNSFDFQNNMKVEYTGYEEEIIQKIEIGNVSMPVANTLMTGGQSLFGVKTQLQFGKLSVTALASQQQGSAKTKSFSNGTEGTPFSIRASDYDQYRHFFLGHFFRDNYERWLRNLPQVVSGVKVSRVEVYVVKQQTETTGLRGIIALADLGEPVRFGNSTGIVPVPSSPNDNEANNIYNSISNDNAIRDISTVADYLGSSQFQMVEGRDFEARPSVRRLDQSEYHINDKFGYISLNSRLREGEVLAVSYEYTYSGSSEPHQVGELAENYQGRPDEELIVLKLLLPAKNTSTDLPIWDLAMKNIYNLGGSRINQEGFDLKINYRDDVNNYDAPNLNEGQNTNNTPLIEVLKLDQLNMNGDNQPDGNFDFITGITFDEDYGNVIFPVLEPFGTTLENAFTTNEQNLKDKYVYHELYDRTKTLAEQVSAKNKFRLTGTYSSNAKNVYNLDGFNIAEGSVRVTAGSTLLTEGLDYEVSYLGSGQVTIINDGVLNSGKTINITYEVDDLFSFQSKWLTGTRLDYQFSDKINVGATLLHLSERTGGVSRYSMGNEPIKNTKYGFDVNYQEDSRMLTKIIDAIPLISTKETSTITFSGEFAQLIPGTSNQVNGESTSYIDDFESAATPFNLGGGNQAWSLGATPSGFGESGSLGQGFRRARLAWYIIDNTLYTNARPGNIEDDDLKNIYVKPVYPQDIFKQQDTNTPGLNTPLRTFDLAYYPSERGPYNYNTNKLDQDGRLEDPQENFASITRAVPSSVDFTKNNIEYIEFWLMNPFQAPVIDGNGNAVVNNDTNGKLILQLGDVSEDVMQDKKHAFENGLSANGSDDNTETNEWGRVTTQQFLTQFFDASGSARTNQDVGLDGFNSDSELNHYTDFRNYVETNVSGASGNQILSDISADDFKHYLSPDYDAAGAQILERYKLYNGLEGNSPVNAGGLSATTIPDNEDLNQDNYVNQTESYFEYEIDVNPSTLVPGRGYVVDQVTDISGDAEWYLFRIPISSGTAVNDPNLQFLRYMRMTLTGWTTPVVMRMARYQMVASQWRQYTQDLSAPGLGELPESVLSDFELSVVGVIQNSSPAGDTPPYMVPPGIKRDLDNTSAVTIRRDEQSLKLCVDDLEDGDARAAYKNSLNLDMINYGTLKMFFHAEANEGEMILDDEVSAFIRLGFDQTNNYYEIEVPLKITPDGLGSYSAEDIWPEENNIDLALNELYTVKSARNADNYDVNSRYTRASLNGKYQITIIGNPKLSGVTDMMIGIRNPTTEDKDSKSVCIWANEMRLTDFDTEKGWAANAQLNMKLADFATINAATRYTSVGFGGIQQRISERTRSETFEYDLSANVNLDKFIPAETGIKLPMFVSTSQSTETPRYDPLDDDIPLEASLDKFDTQEEKDEYRKKVISQTTNKSINFINVRKEKVKPDAKSHIYDIENFSFNYSYSEQKSSNVNTAERLNKQYSGGVAYDYTMKSPSIEPFKNVKAFSSPYLQLIKDINFSPLPNSFSVRASMDRQFQRTQLRNVDLTTDGIDANYEKLFSFDRTYNLRWSLFKNLSLNYNATARAIIDEPEGDIDTQAKRDSIMANIKRLGRMKNYNQSLSLNYRLPLDKLPLTDWMSADYRYSVDFGWIGGNIDQVEEYGNVVENQRTQDMTGKMDFTRLYNKSKYLSSINKPPSRSRTSRYDTAQASGGAGAFKGILRLVMALRSINVTYGLREGTSLPGMLPSPYMFGMDRDFAAPGWDFVLGSQDPNIRIRAAKEEWLVKNGLFTVPFVQSRTEDINMRASIEPFKDFRIQVDAKRSNRAEYEEYYKWDSTTVNTFVSETPLRSGSYTVSFLPIKTSFTKDNGDNISPIFEQFVENRDIIWDRWRAQGQEYDTTSQDVLIPAFIAAYTDQNASEINLLPFPKTPMPNWRVDYAGLSKLPGLKEVFSSINLTHAYTSSFSISNYTNSLKYNDVDLLDLTNDILDYPKATVKDNGSLVPVYIISQVDVVERFSPLIGISVRTKGMFTAKVDYARERNLRFDLFNTQITEMRSSNVSFDIGVTRDTWKFPFKIKGRTVTVDNQLQFRMGFTVRDTETVQRKVEDVSTITDGNINYQVRPTLSYVANQKLNITMYYEKNINEPKISSSYNRSSSAFGVQVRFSLAQ</sequence>
<evidence type="ECO:0000259" key="2">
    <source>
        <dbReference type="Pfam" id="PF14349"/>
    </source>
</evidence>
<keyword evidence="1" id="KW-0732">Signal</keyword>
<dbReference type="Pfam" id="PF14349">
    <property type="entry name" value="SprA_N"/>
    <property type="match status" value="2"/>
</dbReference>
<feature type="chain" id="PRO_5012612978" evidence="1">
    <location>
        <begin position="27"/>
        <end position="2351"/>
    </location>
</feature>
<dbReference type="InterPro" id="IPR025684">
    <property type="entry name" value="SprA_N_dom"/>
</dbReference>
<dbReference type="STRING" id="156994.SAMN04488028_106139"/>
<evidence type="ECO:0000256" key="1">
    <source>
        <dbReference type="SAM" id="SignalP"/>
    </source>
</evidence>
<dbReference type="InterPro" id="IPR026377">
    <property type="entry name" value="Cell_surface_SprA"/>
</dbReference>
<proteinExistence type="predicted"/>
<dbReference type="Proteomes" id="UP000184474">
    <property type="component" value="Unassembled WGS sequence"/>
</dbReference>
<dbReference type="EMBL" id="FRAA01000006">
    <property type="protein sequence ID" value="SHK59231.1"/>
    <property type="molecule type" value="Genomic_DNA"/>
</dbReference>
<name>A0A1M6TQI0_REIAG</name>
<organism evidence="3 4">
    <name type="scientific">Reichenbachiella agariperforans</name>
    <dbReference type="NCBI Taxonomy" id="156994"/>
    <lineage>
        <taxon>Bacteria</taxon>
        <taxon>Pseudomonadati</taxon>
        <taxon>Bacteroidota</taxon>
        <taxon>Cytophagia</taxon>
        <taxon>Cytophagales</taxon>
        <taxon>Reichenbachiellaceae</taxon>
        <taxon>Reichenbachiella</taxon>
    </lineage>
</organism>
<evidence type="ECO:0000313" key="4">
    <source>
        <dbReference type="Proteomes" id="UP000184474"/>
    </source>
</evidence>
<accession>A0A1M6TQI0</accession>
<reference evidence="4" key="1">
    <citation type="submission" date="2016-11" db="EMBL/GenBank/DDBJ databases">
        <authorList>
            <person name="Varghese N."/>
            <person name="Submissions S."/>
        </authorList>
    </citation>
    <scope>NUCLEOTIDE SEQUENCE [LARGE SCALE GENOMIC DNA]</scope>
    <source>
        <strain evidence="4">DSM 26134</strain>
    </source>
</reference>
<keyword evidence="4" id="KW-1185">Reference proteome</keyword>
<protein>
    <submittedName>
        <fullName evidence="3">Cell surface protein SprA</fullName>
    </submittedName>
</protein>